<dbReference type="Pfam" id="PF14746">
    <property type="entry name" value="WASH-7_C"/>
    <property type="match status" value="1"/>
</dbReference>
<organism evidence="4 5">
    <name type="scientific">Planoprotostelium fungivorum</name>
    <dbReference type="NCBI Taxonomy" id="1890364"/>
    <lineage>
        <taxon>Eukaryota</taxon>
        <taxon>Amoebozoa</taxon>
        <taxon>Evosea</taxon>
        <taxon>Variosea</taxon>
        <taxon>Cavosteliida</taxon>
        <taxon>Cavosteliaceae</taxon>
        <taxon>Planoprotostelium</taxon>
    </lineage>
</organism>
<dbReference type="GO" id="GO:0016197">
    <property type="term" value="P:endosomal transport"/>
    <property type="evidence" value="ECO:0007669"/>
    <property type="project" value="TreeGrafter"/>
</dbReference>
<dbReference type="FunCoup" id="A0A2P6MSX6">
    <property type="interactions" value="299"/>
</dbReference>
<evidence type="ECO:0000259" key="3">
    <source>
        <dbReference type="Pfam" id="PF14746"/>
    </source>
</evidence>
<dbReference type="Pfam" id="PF14744">
    <property type="entry name" value="WASH-7_mid"/>
    <property type="match status" value="1"/>
</dbReference>
<dbReference type="InterPro" id="IPR028282">
    <property type="entry name" value="WASH-7_central"/>
</dbReference>
<dbReference type="AlphaFoldDB" id="A0A2P6MSX6"/>
<evidence type="ECO:0008006" key="6">
    <source>
        <dbReference type="Google" id="ProtNLM"/>
    </source>
</evidence>
<accession>A0A2P6MSX6</accession>
<protein>
    <recommendedName>
        <fullName evidence="6">WASH complex subunit 7</fullName>
    </recommendedName>
</protein>
<dbReference type="GO" id="GO:0071203">
    <property type="term" value="C:WASH complex"/>
    <property type="evidence" value="ECO:0007669"/>
    <property type="project" value="InterPro"/>
</dbReference>
<dbReference type="GO" id="GO:0005768">
    <property type="term" value="C:endosome"/>
    <property type="evidence" value="ECO:0007669"/>
    <property type="project" value="TreeGrafter"/>
</dbReference>
<evidence type="ECO:0000313" key="4">
    <source>
        <dbReference type="EMBL" id="PRP74803.1"/>
    </source>
</evidence>
<dbReference type="InterPro" id="IPR028191">
    <property type="entry name" value="WASH-4_N"/>
</dbReference>
<dbReference type="EMBL" id="MDYQ01000441">
    <property type="protein sequence ID" value="PRP74803.1"/>
    <property type="molecule type" value="Genomic_DNA"/>
</dbReference>
<reference evidence="4 5" key="1">
    <citation type="journal article" date="2018" name="Genome Biol. Evol.">
        <title>Multiple Roots of Fruiting Body Formation in Amoebozoa.</title>
        <authorList>
            <person name="Hillmann F."/>
            <person name="Forbes G."/>
            <person name="Novohradska S."/>
            <person name="Ferling I."/>
            <person name="Riege K."/>
            <person name="Groth M."/>
            <person name="Westermann M."/>
            <person name="Marz M."/>
            <person name="Spaller T."/>
            <person name="Winckler T."/>
            <person name="Schaap P."/>
            <person name="Glockner G."/>
        </authorList>
    </citation>
    <scope>NUCLEOTIDE SEQUENCE [LARGE SCALE GENOMIC DNA]</scope>
    <source>
        <strain evidence="4 5">Jena</strain>
    </source>
</reference>
<evidence type="ECO:0000259" key="1">
    <source>
        <dbReference type="Pfam" id="PF14744"/>
    </source>
</evidence>
<comment type="caution">
    <text evidence="4">The sequence shown here is derived from an EMBL/GenBank/DDBJ whole genome shotgun (WGS) entry which is preliminary data.</text>
</comment>
<evidence type="ECO:0000259" key="2">
    <source>
        <dbReference type="Pfam" id="PF14745"/>
    </source>
</evidence>
<dbReference type="InterPro" id="IPR027307">
    <property type="entry name" value="WASH7"/>
</dbReference>
<dbReference type="PANTHER" id="PTHR31409:SF0">
    <property type="entry name" value="WASH COMPLEX SUBUNIT 4"/>
    <property type="match status" value="1"/>
</dbReference>
<proteinExistence type="predicted"/>
<dbReference type="InterPro" id="IPR028283">
    <property type="entry name" value="WASH-7_C"/>
</dbReference>
<keyword evidence="5" id="KW-1185">Reference proteome</keyword>
<dbReference type="GO" id="GO:0007032">
    <property type="term" value="P:endosome organization"/>
    <property type="evidence" value="ECO:0007669"/>
    <property type="project" value="TreeGrafter"/>
</dbReference>
<feature type="domain" description="WASH complex subunit 4 N-terminal" evidence="2">
    <location>
        <begin position="27"/>
        <end position="590"/>
    </location>
</feature>
<dbReference type="PANTHER" id="PTHR31409">
    <property type="entry name" value="WASH COMPLEX SUBUNIT 4"/>
    <property type="match status" value="1"/>
</dbReference>
<feature type="domain" description="WASH complex subunit 7 central" evidence="1">
    <location>
        <begin position="592"/>
        <end position="934"/>
    </location>
</feature>
<sequence length="1118" mass="129027">MDDYTFDEFNEGTERIAGELVIAKLTEFVTKHGTQLNDIECELEETLAEVWDANRDPISLQAKATEQTTLVDLIKTDNQILNKVMLVFTNNCLEIKLLVEKAKTRFYAPLKMYGSTLGGAATGDDGAAQVEFGKSLPLLAELSNLIRRGYSLVKNIVHQMASLYNSNQPLYVTSFKNVHLESVLEHLGDLFVMFITCDDLIERNGAWLESLKLYQRMIKAIKNNPTAYNTTEDAAWQLEKNLFALKDQLLDGRIFQNCAETSYEVEDVLPIKTNKEFKREYQANFKAIFDRWTSRFSEDDASHKSRFIGIMSIYVFYVQLFKDVSDKKTIKSVWDTYKRVPIVHLYGDSVWFSTDFMNKCIPGLAKIVGKTDVTDFHRNFATKLSNEFLGRSNLLQLQISAWLVRSESNMNHFGDTQTIIRNRAHRLMSGLKLSLEAGLLFKETVSLHATKNLPLKANLVSSACQIIELIKAIQFTLLRKSSEVAESLSFMVQQSCYQLQTLLVQIQGRLTESKKFDDAKLDVLAAVTLVIQMLNGCASIERRTILRIAMYVAFQSSAVKQEEVELIRHTMNELDTLCEFEDRVREACDCHYFYWSRAMLPLYLGDLYNRPEHSHRLQYMFTAIRDVTPMFKQTVNIDYKLLCQAFQDELDKILKRTILDPLCRDIETDLRLHVHSHLQVVDRNPFKTGIIDFSPFFKIKPIKFLDKTLNIKSYVEHYLDTTFYNLTTVTLNDWKTYGEMRSRAEEKYGLHMSEVHLPSQTLEQGIDVIEITRNIHVFVAKYNYNINNQMFVERTSENKMVNVINLGHISNSIRTHGVGIMNTTVNFIYQYLKQKFVVFSQFLFDDHIKARLYRDVRWFKENRDKVDNKYPFDRAQQFNKEIKKLGLNDQKASYLDQFRNLVTEIGNAMGYIRMIRSGGFAYISNAIKFVPDLQDIVPFSEMVDKDRLSSDAKKAAGNLDGAIDTLTKNFAEGAEYFDLLVNVFADEFRSEDNAHLKNFHIIIPPLAINFVDHILAGKDRLAKKKNGGFFTDDGFAIGVAYILKLLNQYKQCESLHWFDSVSQYYNEEVKKLQLAMTKQKKDEQQASSLTAKKLRGFQTEFELLHYSLSGASVFFKQQ</sequence>
<dbReference type="OrthoDB" id="10261210at2759"/>
<dbReference type="Pfam" id="PF14745">
    <property type="entry name" value="WASH-4_N"/>
    <property type="match status" value="1"/>
</dbReference>
<feature type="domain" description="WASH complex subunit 7 C-terminal" evidence="3">
    <location>
        <begin position="953"/>
        <end position="1116"/>
    </location>
</feature>
<dbReference type="STRING" id="1890364.A0A2P6MSX6"/>
<name>A0A2P6MSX6_9EUKA</name>
<dbReference type="Proteomes" id="UP000241769">
    <property type="component" value="Unassembled WGS sequence"/>
</dbReference>
<dbReference type="InParanoid" id="A0A2P6MSX6"/>
<evidence type="ECO:0000313" key="5">
    <source>
        <dbReference type="Proteomes" id="UP000241769"/>
    </source>
</evidence>
<gene>
    <name evidence="4" type="ORF">PROFUN_06664</name>
</gene>